<comment type="similarity">
    <text evidence="2 7">Belongs to the NIPA (TC 2.A.7) family.</text>
</comment>
<comment type="subunit">
    <text evidence="7">Homodimer.</text>
</comment>
<protein>
    <recommendedName>
        <fullName evidence="7">Probable magnesium transporter</fullName>
    </recommendedName>
</protein>
<dbReference type="eggNOG" id="KOG2922">
    <property type="taxonomic scope" value="Eukaryota"/>
</dbReference>
<evidence type="ECO:0000256" key="5">
    <source>
        <dbReference type="ARBA" id="ARBA00023136"/>
    </source>
</evidence>
<dbReference type="GeneID" id="8245023"/>
<comment type="function">
    <text evidence="6 7">Acts as a Mg(2+) transporter. Can also transport other divalent cations such as Fe(2+), Sr(2+), Ba(2+), Mn(2+) and Co(2+) but to a much less extent than Mg(2+).</text>
</comment>
<dbReference type="SUPFAM" id="SSF103481">
    <property type="entry name" value="Multidrug resistance efflux transporter EmrE"/>
    <property type="match status" value="1"/>
</dbReference>
<evidence type="ECO:0000256" key="7">
    <source>
        <dbReference type="RuleBase" id="RU363078"/>
    </source>
</evidence>
<dbReference type="PANTHER" id="PTHR12570">
    <property type="match status" value="1"/>
</dbReference>
<evidence type="ECO:0000256" key="3">
    <source>
        <dbReference type="ARBA" id="ARBA00022692"/>
    </source>
</evidence>
<dbReference type="RefSeq" id="XP_002504081.1">
    <property type="nucleotide sequence ID" value="XM_002504035.1"/>
</dbReference>
<proteinExistence type="inferred from homology"/>
<feature type="non-terminal residue" evidence="8">
    <location>
        <position position="299"/>
    </location>
</feature>
<keyword evidence="7" id="KW-0813">Transport</keyword>
<accession>C1EB88</accession>
<evidence type="ECO:0000256" key="2">
    <source>
        <dbReference type="ARBA" id="ARBA00007001"/>
    </source>
</evidence>
<keyword evidence="9" id="KW-1185">Reference proteome</keyword>
<dbReference type="GO" id="GO:0015095">
    <property type="term" value="F:magnesium ion transmembrane transporter activity"/>
    <property type="evidence" value="ECO:0007669"/>
    <property type="project" value="UniProtKB-UniRule"/>
</dbReference>
<reference evidence="8 9" key="1">
    <citation type="journal article" date="2009" name="Science">
        <title>Green evolution and dynamic adaptations revealed by genomes of the marine picoeukaryotes Micromonas.</title>
        <authorList>
            <person name="Worden A.Z."/>
            <person name="Lee J.H."/>
            <person name="Mock T."/>
            <person name="Rouze P."/>
            <person name="Simmons M.P."/>
            <person name="Aerts A.L."/>
            <person name="Allen A.E."/>
            <person name="Cuvelier M.L."/>
            <person name="Derelle E."/>
            <person name="Everett M.V."/>
            <person name="Foulon E."/>
            <person name="Grimwood J."/>
            <person name="Gundlach H."/>
            <person name="Henrissat B."/>
            <person name="Napoli C."/>
            <person name="McDonald S.M."/>
            <person name="Parker M.S."/>
            <person name="Rombauts S."/>
            <person name="Salamov A."/>
            <person name="Von Dassow P."/>
            <person name="Badger J.H."/>
            <person name="Coutinho P.M."/>
            <person name="Demir E."/>
            <person name="Dubchak I."/>
            <person name="Gentemann C."/>
            <person name="Eikrem W."/>
            <person name="Gready J.E."/>
            <person name="John U."/>
            <person name="Lanier W."/>
            <person name="Lindquist E.A."/>
            <person name="Lucas S."/>
            <person name="Mayer K.F."/>
            <person name="Moreau H."/>
            <person name="Not F."/>
            <person name="Otillar R."/>
            <person name="Panaud O."/>
            <person name="Pangilinan J."/>
            <person name="Paulsen I."/>
            <person name="Piegu B."/>
            <person name="Poliakov A."/>
            <person name="Robbens S."/>
            <person name="Schmutz J."/>
            <person name="Toulza E."/>
            <person name="Wyss T."/>
            <person name="Zelensky A."/>
            <person name="Zhou K."/>
            <person name="Armbrust E.V."/>
            <person name="Bhattacharya D."/>
            <person name="Goodenough U.W."/>
            <person name="Van de Peer Y."/>
            <person name="Grigoriev I.V."/>
        </authorList>
    </citation>
    <scope>NUCLEOTIDE SEQUENCE [LARGE SCALE GENOMIC DNA]</scope>
    <source>
        <strain evidence="9">RCC299 / NOUM17</strain>
    </source>
</reference>
<dbReference type="OMA" id="NTAAYAF"/>
<name>C1EB88_MICCC</name>
<dbReference type="InterPro" id="IPR037185">
    <property type="entry name" value="EmrE-like"/>
</dbReference>
<comment type="subcellular location">
    <subcellularLocation>
        <location evidence="7">Cell membrane</location>
        <topology evidence="7">Multi-pass membrane protein</topology>
    </subcellularLocation>
    <subcellularLocation>
        <location evidence="7">Early endosome</location>
    </subcellularLocation>
    <subcellularLocation>
        <location evidence="1">Membrane</location>
        <topology evidence="1">Multi-pass membrane protein</topology>
    </subcellularLocation>
</comment>
<dbReference type="AlphaFoldDB" id="C1EB88"/>
<evidence type="ECO:0000256" key="6">
    <source>
        <dbReference type="ARBA" id="ARBA00025284"/>
    </source>
</evidence>
<organism evidence="8 9">
    <name type="scientific">Micromonas commoda (strain RCC299 / NOUM17 / CCMP2709)</name>
    <name type="common">Picoplanktonic green alga</name>
    <dbReference type="NCBI Taxonomy" id="296587"/>
    <lineage>
        <taxon>Eukaryota</taxon>
        <taxon>Viridiplantae</taxon>
        <taxon>Chlorophyta</taxon>
        <taxon>Mamiellophyceae</taxon>
        <taxon>Mamiellales</taxon>
        <taxon>Mamiellaceae</taxon>
        <taxon>Micromonas</taxon>
    </lineage>
</organism>
<feature type="transmembrane region" description="Helical" evidence="7">
    <location>
        <begin position="47"/>
        <end position="65"/>
    </location>
</feature>
<keyword evidence="5 7" id="KW-0472">Membrane</keyword>
<dbReference type="EMBL" id="CP001328">
    <property type="protein sequence ID" value="ACO65339.1"/>
    <property type="molecule type" value="Genomic_DNA"/>
</dbReference>
<feature type="transmembrane region" description="Helical" evidence="7">
    <location>
        <begin position="131"/>
        <end position="155"/>
    </location>
</feature>
<dbReference type="OrthoDB" id="6428174at2759"/>
<evidence type="ECO:0000313" key="8">
    <source>
        <dbReference type="EMBL" id="ACO65339.1"/>
    </source>
</evidence>
<feature type="transmembrane region" description="Helical" evidence="7">
    <location>
        <begin position="72"/>
        <end position="93"/>
    </location>
</feature>
<evidence type="ECO:0000256" key="4">
    <source>
        <dbReference type="ARBA" id="ARBA00022989"/>
    </source>
</evidence>
<dbReference type="FunCoup" id="C1EB88">
    <property type="interactions" value="2022"/>
</dbReference>
<keyword evidence="7" id="KW-1003">Cell membrane</keyword>
<feature type="transmembrane region" description="Helical" evidence="7">
    <location>
        <begin position="99"/>
        <end position="119"/>
    </location>
</feature>
<feature type="transmembrane region" description="Helical" evidence="7">
    <location>
        <begin position="231"/>
        <end position="256"/>
    </location>
</feature>
<feature type="transmembrane region" description="Helical" evidence="7">
    <location>
        <begin position="208"/>
        <end position="225"/>
    </location>
</feature>
<evidence type="ECO:0000313" key="9">
    <source>
        <dbReference type="Proteomes" id="UP000002009"/>
    </source>
</evidence>
<keyword evidence="7" id="KW-0460">Magnesium</keyword>
<evidence type="ECO:0000256" key="1">
    <source>
        <dbReference type="ARBA" id="ARBA00004141"/>
    </source>
</evidence>
<dbReference type="PANTHER" id="PTHR12570:SF91">
    <property type="entry name" value="MAGNESIUM TRANSPORTER-RELATED"/>
    <property type="match status" value="1"/>
</dbReference>
<dbReference type="Proteomes" id="UP000002009">
    <property type="component" value="Chromosome 7"/>
</dbReference>
<keyword evidence="3 7" id="KW-0812">Transmembrane</keyword>
<dbReference type="GO" id="GO:0005769">
    <property type="term" value="C:early endosome"/>
    <property type="evidence" value="ECO:0007669"/>
    <property type="project" value="UniProtKB-SubCell"/>
</dbReference>
<dbReference type="STRING" id="296587.C1EB88"/>
<dbReference type="KEGG" id="mis:MICPUN_69782"/>
<feature type="non-terminal residue" evidence="8">
    <location>
        <position position="1"/>
    </location>
</feature>
<dbReference type="GO" id="GO:0005886">
    <property type="term" value="C:plasma membrane"/>
    <property type="evidence" value="ECO:0007669"/>
    <property type="project" value="UniProtKB-SubCell"/>
</dbReference>
<sequence>GLFLAMSSSLAIGASFIVKKKGLKLAGGAPGGVRAGSGGYGYLRQPLWWAGMLTMIVGEVANFAAYAFAPAVLVTPLGALSIIVSAVLAHHLLAEKLHAFGWLGCLLCIVGSVEIVLNAPEEKEITGVKQLFAMAARPGFVAYAGATVGFAAYLATRVYPTHGSSNILVPIGICSLVGSLSVMSCKALGTALKLTFQGRNQLLEAETWMCAAIVGACVVTQMNYLNKALDVFNTAVVTPIYYVMFTTLTLTASSIMFRDYLDQGAKEVAGQICGFVTILAGVFTLHVTKDHGEGTSGWG</sequence>
<dbReference type="InterPro" id="IPR008521">
    <property type="entry name" value="Mg_trans_NIPA"/>
</dbReference>
<dbReference type="Pfam" id="PF05653">
    <property type="entry name" value="Mg_trans_NIPA"/>
    <property type="match status" value="1"/>
</dbReference>
<keyword evidence="7" id="KW-0967">Endosome</keyword>
<feature type="transmembrane region" description="Helical" evidence="7">
    <location>
        <begin position="167"/>
        <end position="188"/>
    </location>
</feature>
<dbReference type="InParanoid" id="C1EB88"/>
<keyword evidence="7" id="KW-0406">Ion transport</keyword>
<keyword evidence="4 7" id="KW-1133">Transmembrane helix</keyword>
<gene>
    <name evidence="8" type="ORF">MICPUN_69782</name>
</gene>
<feature type="transmembrane region" description="Helical" evidence="7">
    <location>
        <begin position="268"/>
        <end position="288"/>
    </location>
</feature>